<dbReference type="Gene3D" id="3.30.70.1320">
    <property type="entry name" value="Multidrug efflux transporter AcrB pore domain like"/>
    <property type="match status" value="1"/>
</dbReference>
<keyword evidence="1" id="KW-1133">Transmembrane helix</keyword>
<gene>
    <name evidence="2" type="ORF">EDI28_15655</name>
</gene>
<accession>A0A3S3QNK7</accession>
<feature type="transmembrane region" description="Helical" evidence="1">
    <location>
        <begin position="999"/>
        <end position="1022"/>
    </location>
</feature>
<dbReference type="PANTHER" id="PTHR32063">
    <property type="match status" value="1"/>
</dbReference>
<proteinExistence type="predicted"/>
<feature type="transmembrane region" description="Helical" evidence="1">
    <location>
        <begin position="536"/>
        <end position="556"/>
    </location>
</feature>
<dbReference type="Proteomes" id="UP000287563">
    <property type="component" value="Unassembled WGS sequence"/>
</dbReference>
<dbReference type="GO" id="GO:0042910">
    <property type="term" value="F:xenobiotic transmembrane transporter activity"/>
    <property type="evidence" value="ECO:0007669"/>
    <property type="project" value="TreeGrafter"/>
</dbReference>
<feature type="transmembrane region" description="Helical" evidence="1">
    <location>
        <begin position="335"/>
        <end position="354"/>
    </location>
</feature>
<evidence type="ECO:0000313" key="2">
    <source>
        <dbReference type="EMBL" id="RWX54537.1"/>
    </source>
</evidence>
<organism evidence="2 3">
    <name type="scientific">Photobacterium chitinilyticum</name>
    <dbReference type="NCBI Taxonomy" id="2485123"/>
    <lineage>
        <taxon>Bacteria</taxon>
        <taxon>Pseudomonadati</taxon>
        <taxon>Pseudomonadota</taxon>
        <taxon>Gammaproteobacteria</taxon>
        <taxon>Vibrionales</taxon>
        <taxon>Vibrionaceae</taxon>
        <taxon>Photobacterium</taxon>
    </lineage>
</organism>
<dbReference type="PRINTS" id="PR00702">
    <property type="entry name" value="ACRIFLAVINRP"/>
</dbReference>
<dbReference type="Gene3D" id="1.20.1640.10">
    <property type="entry name" value="Multidrug efflux transporter AcrB transmembrane domain"/>
    <property type="match status" value="2"/>
</dbReference>
<name>A0A3S3QNK7_9GAMM</name>
<feature type="transmembrane region" description="Helical" evidence="1">
    <location>
        <begin position="462"/>
        <end position="479"/>
    </location>
</feature>
<feature type="transmembrane region" description="Helical" evidence="1">
    <location>
        <begin position="360"/>
        <end position="378"/>
    </location>
</feature>
<keyword evidence="1" id="KW-0472">Membrane</keyword>
<dbReference type="EMBL" id="RJLM01000006">
    <property type="protein sequence ID" value="RWX54537.1"/>
    <property type="molecule type" value="Genomic_DNA"/>
</dbReference>
<reference evidence="2 3" key="1">
    <citation type="submission" date="2018-11" db="EMBL/GenBank/DDBJ databases">
        <title>Photobacterium sp. BEI247 sp. nov., a marine bacterium isolated from Yongle Blue Hole in the South China Sea.</title>
        <authorList>
            <person name="Wang X."/>
        </authorList>
    </citation>
    <scope>NUCLEOTIDE SEQUENCE [LARGE SCALE GENOMIC DNA]</scope>
    <source>
        <strain evidence="3">BEI247</strain>
    </source>
</reference>
<feature type="transmembrane region" description="Helical" evidence="1">
    <location>
        <begin position="895"/>
        <end position="915"/>
    </location>
</feature>
<dbReference type="Gene3D" id="3.30.70.1440">
    <property type="entry name" value="Multidrug efflux transporter AcrB pore domain"/>
    <property type="match status" value="1"/>
</dbReference>
<feature type="transmembrane region" description="Helical" evidence="1">
    <location>
        <begin position="922"/>
        <end position="946"/>
    </location>
</feature>
<feature type="transmembrane region" description="Helical" evidence="1">
    <location>
        <begin position="18"/>
        <end position="38"/>
    </location>
</feature>
<keyword evidence="3" id="KW-1185">Reference proteome</keyword>
<protein>
    <submittedName>
        <fullName evidence="2">Efflux RND transporter permease subunit</fullName>
    </submittedName>
</protein>
<keyword evidence="1" id="KW-0812">Transmembrane</keyword>
<dbReference type="SUPFAM" id="SSF82866">
    <property type="entry name" value="Multidrug efflux transporter AcrB transmembrane domain"/>
    <property type="match status" value="2"/>
</dbReference>
<feature type="transmembrane region" description="Helical" evidence="1">
    <location>
        <begin position="870"/>
        <end position="889"/>
    </location>
</feature>
<dbReference type="SUPFAM" id="SSF82693">
    <property type="entry name" value="Multidrug efflux transporter AcrB pore domain, PN1, PN2, PC1 and PC2 subdomains"/>
    <property type="match status" value="2"/>
</dbReference>
<dbReference type="PANTHER" id="PTHR32063:SF33">
    <property type="entry name" value="RND SUPERFAMILY EFFLUX PUMP PERMEASE COMPONENT"/>
    <property type="match status" value="1"/>
</dbReference>
<dbReference type="AlphaFoldDB" id="A0A3S3QNK7"/>
<comment type="caution">
    <text evidence="2">The sequence shown here is derived from an EMBL/GenBank/DDBJ whole genome shotgun (WGS) entry which is preliminary data.</text>
</comment>
<dbReference type="OrthoDB" id="5287122at2"/>
<sequence>MHGNTSQGVIAWFARNSVAANLLMILILVAGISSLLNIRIEGFPQIPPNNVTIKVDYSSGSAKSAEEGIAVKIEESLQGVEGIKTIQSTSNGEGVTVTVTKSSGYDLDILYRDIKTKVDSISTLPKRAERPVISREIELEGVMTINLFGDVADRVLQEYAEDLRGKLLKNAEIQRVDYIGRKSPEISIEVDEAQLQALGLSMEEIASKVNAASVTDTGGELLGPDGKLTIKTDQQRYDAKEFSTIAIKQTVDGQRIRLADIATVKDDFANKNNLTRYNGQSSVGLKVKMYGKSNITRVAEAVKRIVGAYQETLPAGVRVELWNDRSKPIKDRLSLLLDNSVQGIAMVIALLALFLNVRVAFWVGVGLPVIFAGAVTLMGDSLFGLTLNELTTFGFIIALGIVVDDAVVIGESIYDEREKYGATLQATISGANKVATPTTFGVLTTMVAFLAMTLIEGDLGKIFAQFAYAAAFCLLFSLIESKLILPSHLAHLKMSSGSENHGFFSFWNRLQSRVTTGLKRFTYDMYKPFLGVVLRYRYAALAIFVSVLIFVVGLLFSGNIKSVFFPEISADFVTVELVFEDDAGYGLVQREALTIEKLSDELNQQLVDEFALSKAPIQHLLVVTSDNAVTITAGLSANNQRPFTASELAERWQFMVPPLEGVARVSFLADMITDKAISIELRSKDNQTIDSAGKALIKKLELFNGVSGIKSGLKAAQVQVDLALKPEGMAMGLTTSGLLKQVRLAYQGYEIQRLQKGENEVKVKLQYPVKKRQSLDDLQYARIRLANGKVVPLSTVADISTKYVATSIERINQSRVNVITADVNKALISPSEIINSLDEGLFKQLKANHQDLEIVISGQQQQEAEVTQSFKGAFIVAAIVIYALLAIPLKSYLQPFVIMCAIPFGIVGALLGHWLHGVPISLLSLFGILALSGVVVNDSLLLISQYNRERTIGLSVTDALLASGAGRMRAILLTSTTTYAGLAPLLAETSPQAQFLIPAAISMGYGILFATIITLVLIPAIVMLSEDLVSLTGSKKSNAETRNRVDLAL</sequence>
<dbReference type="RefSeq" id="WP_128784806.1">
    <property type="nucleotide sequence ID" value="NZ_RJLM01000006.1"/>
</dbReference>
<dbReference type="SUPFAM" id="SSF82714">
    <property type="entry name" value="Multidrug efflux transporter AcrB TolC docking domain, DN and DC subdomains"/>
    <property type="match status" value="2"/>
</dbReference>
<dbReference type="Gene3D" id="3.30.2090.10">
    <property type="entry name" value="Multidrug efflux transporter AcrB TolC docking domain, DN and DC subdomains"/>
    <property type="match status" value="2"/>
</dbReference>
<dbReference type="InterPro" id="IPR001036">
    <property type="entry name" value="Acrflvin-R"/>
</dbReference>
<feature type="transmembrane region" description="Helical" evidence="1">
    <location>
        <begin position="434"/>
        <end position="455"/>
    </location>
</feature>
<dbReference type="Pfam" id="PF00873">
    <property type="entry name" value="ACR_tran"/>
    <property type="match status" value="1"/>
</dbReference>
<evidence type="ECO:0000313" key="3">
    <source>
        <dbReference type="Proteomes" id="UP000287563"/>
    </source>
</evidence>
<dbReference type="GO" id="GO:0005886">
    <property type="term" value="C:plasma membrane"/>
    <property type="evidence" value="ECO:0007669"/>
    <property type="project" value="TreeGrafter"/>
</dbReference>
<dbReference type="Gene3D" id="3.30.70.1430">
    <property type="entry name" value="Multidrug efflux transporter AcrB pore domain"/>
    <property type="match status" value="2"/>
</dbReference>
<feature type="transmembrane region" description="Helical" evidence="1">
    <location>
        <begin position="390"/>
        <end position="414"/>
    </location>
</feature>
<dbReference type="InterPro" id="IPR027463">
    <property type="entry name" value="AcrB_DN_DC_subdom"/>
</dbReference>
<evidence type="ECO:0000256" key="1">
    <source>
        <dbReference type="SAM" id="Phobius"/>
    </source>
</evidence>